<evidence type="ECO:0000313" key="1">
    <source>
        <dbReference type="EMBL" id="EFJ48099.1"/>
    </source>
</evidence>
<dbReference type="InParanoid" id="D8TWR8"/>
<dbReference type="OrthoDB" id="421121at2759"/>
<dbReference type="KEGG" id="vcn:VOLCADRAFT_91322"/>
<dbReference type="eggNOG" id="KOG2947">
    <property type="taxonomic scope" value="Eukaryota"/>
</dbReference>
<dbReference type="PANTHER" id="PTHR37910:SF2">
    <property type="entry name" value="EXPRESSED PROTEIN"/>
    <property type="match status" value="1"/>
</dbReference>
<dbReference type="InterPro" id="IPR011990">
    <property type="entry name" value="TPR-like_helical_dom_sf"/>
</dbReference>
<protein>
    <submittedName>
        <fullName evidence="1">Uncharacterized protein</fullName>
    </submittedName>
</protein>
<dbReference type="Pfam" id="PF14559">
    <property type="entry name" value="TPR_19"/>
    <property type="match status" value="1"/>
</dbReference>
<keyword evidence="2" id="KW-1185">Reference proteome</keyword>
<dbReference type="Gene3D" id="1.25.40.10">
    <property type="entry name" value="Tetratricopeptide repeat domain"/>
    <property type="match status" value="1"/>
</dbReference>
<name>D8TWR8_VOLCA</name>
<sequence length="335" mass="36316">MPSLDVLLEGQQAKASSRRVAGQEILRHPCQTAAGVFWALLPVDEAGRGLGRWSEAVDYYGRAAQLAPNFSFAAANRAVALFEIGRTEEAIREFRALLRRYPDFNDMRAALAGALWSIGKEGEAESQWARMDDPRYRDFSWLRRNRRWPPRLADSLQAFLELKSVPAGPGVAGVSAWLTSENAVALLSTGLPSKLGQELARGVDPNQALEIPTLEALNQPRAALRIEWRGVPEEERAAFRRLHQELLPAPRTANHAACAAALEANWGWDESWDDVLPEPETAAAGSGGGSGGGSGVAASAALADARWPLLLLACLLCHSPLQLERLLKAGAGQYL</sequence>
<dbReference type="Proteomes" id="UP000001058">
    <property type="component" value="Unassembled WGS sequence"/>
</dbReference>
<dbReference type="STRING" id="3068.D8TWR8"/>
<organism evidence="2">
    <name type="scientific">Volvox carteri f. nagariensis</name>
    <dbReference type="NCBI Taxonomy" id="3068"/>
    <lineage>
        <taxon>Eukaryota</taxon>
        <taxon>Viridiplantae</taxon>
        <taxon>Chlorophyta</taxon>
        <taxon>core chlorophytes</taxon>
        <taxon>Chlorophyceae</taxon>
        <taxon>CS clade</taxon>
        <taxon>Chlamydomonadales</taxon>
        <taxon>Volvocaceae</taxon>
        <taxon>Volvox</taxon>
    </lineage>
</organism>
<dbReference type="EMBL" id="GL378341">
    <property type="protein sequence ID" value="EFJ48099.1"/>
    <property type="molecule type" value="Genomic_DNA"/>
</dbReference>
<dbReference type="SUPFAM" id="SSF48452">
    <property type="entry name" value="TPR-like"/>
    <property type="match status" value="1"/>
</dbReference>
<accession>D8TWR8</accession>
<proteinExistence type="predicted"/>
<dbReference type="AlphaFoldDB" id="D8TWR8"/>
<dbReference type="GeneID" id="9618131"/>
<dbReference type="PANTHER" id="PTHR37910">
    <property type="entry name" value="EXPRESSED PROTEIN"/>
    <property type="match status" value="1"/>
</dbReference>
<evidence type="ECO:0000313" key="2">
    <source>
        <dbReference type="Proteomes" id="UP000001058"/>
    </source>
</evidence>
<gene>
    <name evidence="1" type="ORF">VOLCADRAFT_91322</name>
</gene>
<dbReference type="RefSeq" id="XP_002950784.1">
    <property type="nucleotide sequence ID" value="XM_002950738.1"/>
</dbReference>
<reference evidence="1 2" key="1">
    <citation type="journal article" date="2010" name="Science">
        <title>Genomic analysis of organismal complexity in the multicellular green alga Volvox carteri.</title>
        <authorList>
            <person name="Prochnik S.E."/>
            <person name="Umen J."/>
            <person name="Nedelcu A.M."/>
            <person name="Hallmann A."/>
            <person name="Miller S.M."/>
            <person name="Nishii I."/>
            <person name="Ferris P."/>
            <person name="Kuo A."/>
            <person name="Mitros T."/>
            <person name="Fritz-Laylin L.K."/>
            <person name="Hellsten U."/>
            <person name="Chapman J."/>
            <person name="Simakov O."/>
            <person name="Rensing S.A."/>
            <person name="Terry A."/>
            <person name="Pangilinan J."/>
            <person name="Kapitonov V."/>
            <person name="Jurka J."/>
            <person name="Salamov A."/>
            <person name="Shapiro H."/>
            <person name="Schmutz J."/>
            <person name="Grimwood J."/>
            <person name="Lindquist E."/>
            <person name="Lucas S."/>
            <person name="Grigoriev I.V."/>
            <person name="Schmitt R."/>
            <person name="Kirk D."/>
            <person name="Rokhsar D.S."/>
        </authorList>
    </citation>
    <scope>NUCLEOTIDE SEQUENCE [LARGE SCALE GENOMIC DNA]</scope>
    <source>
        <strain evidence="2">f. Nagariensis / Eve</strain>
    </source>
</reference>